<proteinExistence type="predicted"/>
<dbReference type="Proteomes" id="UP000268014">
    <property type="component" value="Unassembled WGS sequence"/>
</dbReference>
<keyword evidence="2" id="KW-1185">Reference proteome</keyword>
<name>A0A3P7WDI2_HAEPC</name>
<reference evidence="1 2" key="1">
    <citation type="submission" date="2018-11" db="EMBL/GenBank/DDBJ databases">
        <authorList>
            <consortium name="Pathogen Informatics"/>
        </authorList>
    </citation>
    <scope>NUCLEOTIDE SEQUENCE [LARGE SCALE GENOMIC DNA]</scope>
    <source>
        <strain evidence="1 2">MHpl1</strain>
    </source>
</reference>
<sequence length="158" mass="18101">MMHEDVRLAVGTRNETVVTKDGIPLYVTFETSLYHLLCHLLLLPNTATFLVRHSSKLEYFILSTHREGRTRETHSTLATFALAVCGGGYFLNLHIVPIDDLHRFDLLLEGLYGHLDRRCRHRGELVRTQEISETQPIIHGGQDLTPVPPQCKPQLMRY</sequence>
<evidence type="ECO:0000313" key="2">
    <source>
        <dbReference type="Proteomes" id="UP000268014"/>
    </source>
</evidence>
<dbReference type="EMBL" id="UZAF01019311">
    <property type="protein sequence ID" value="VDO59070.1"/>
    <property type="molecule type" value="Genomic_DNA"/>
</dbReference>
<organism evidence="1 2">
    <name type="scientific">Haemonchus placei</name>
    <name type="common">Barber's pole worm</name>
    <dbReference type="NCBI Taxonomy" id="6290"/>
    <lineage>
        <taxon>Eukaryota</taxon>
        <taxon>Metazoa</taxon>
        <taxon>Ecdysozoa</taxon>
        <taxon>Nematoda</taxon>
        <taxon>Chromadorea</taxon>
        <taxon>Rhabditida</taxon>
        <taxon>Rhabditina</taxon>
        <taxon>Rhabditomorpha</taxon>
        <taxon>Strongyloidea</taxon>
        <taxon>Trichostrongylidae</taxon>
        <taxon>Haemonchus</taxon>
    </lineage>
</organism>
<gene>
    <name evidence="1" type="ORF">HPLM_LOCUS16184</name>
</gene>
<evidence type="ECO:0000313" key="1">
    <source>
        <dbReference type="EMBL" id="VDO59070.1"/>
    </source>
</evidence>
<accession>A0A3P7WDI2</accession>
<dbReference type="AlphaFoldDB" id="A0A3P7WDI2"/>
<protein>
    <submittedName>
        <fullName evidence="1">Uncharacterized protein</fullName>
    </submittedName>
</protein>